<protein>
    <submittedName>
        <fullName evidence="6">Small serum protein 2-like</fullName>
    </submittedName>
</protein>
<dbReference type="Gene3D" id="2.60.40.1900">
    <property type="entry name" value="Beta-microseminoprotein (PSP94) domain"/>
    <property type="match status" value="1"/>
</dbReference>
<comment type="subcellular location">
    <subcellularLocation>
        <location evidence="1">Secreted</location>
    </subcellularLocation>
</comment>
<gene>
    <name evidence="6" type="primary">LOC114602613</name>
</gene>
<name>A0A670IPG5_PODMU</name>
<reference evidence="6 7" key="1">
    <citation type="journal article" date="2019" name="Proc. Natl. Acad. Sci. U.S.A.">
        <title>Regulatory changes in pterin and carotenoid genes underlie balanced color polymorphisms in the wall lizard.</title>
        <authorList>
            <person name="Andrade P."/>
            <person name="Pinho C."/>
            <person name="Perez I de Lanuza G."/>
            <person name="Afonso S."/>
            <person name="Brejcha J."/>
            <person name="Rubin C.J."/>
            <person name="Wallerman O."/>
            <person name="Pereira P."/>
            <person name="Sabatino S.J."/>
            <person name="Bellati A."/>
            <person name="Pellitteri-Rosa D."/>
            <person name="Bosakova Z."/>
            <person name="Bunikis I."/>
            <person name="Carretero M.A."/>
            <person name="Feiner N."/>
            <person name="Marsik P."/>
            <person name="Pauperio F."/>
            <person name="Salvi D."/>
            <person name="Soler L."/>
            <person name="While G.M."/>
            <person name="Uller T."/>
            <person name="Font E."/>
            <person name="Andersson L."/>
            <person name="Carneiro M."/>
        </authorList>
    </citation>
    <scope>NUCLEOTIDE SEQUENCE</scope>
</reference>
<dbReference type="Pfam" id="PF05825">
    <property type="entry name" value="PSP94"/>
    <property type="match status" value="1"/>
</dbReference>
<evidence type="ECO:0000256" key="1">
    <source>
        <dbReference type="ARBA" id="ARBA00004613"/>
    </source>
</evidence>
<evidence type="ECO:0000256" key="4">
    <source>
        <dbReference type="ARBA" id="ARBA00023157"/>
    </source>
</evidence>
<feature type="chain" id="PRO_5025355464" evidence="5">
    <location>
        <begin position="20"/>
        <end position="110"/>
    </location>
</feature>
<evidence type="ECO:0000256" key="3">
    <source>
        <dbReference type="ARBA" id="ARBA00022525"/>
    </source>
</evidence>
<dbReference type="RefSeq" id="XP_028596890.1">
    <property type="nucleotide sequence ID" value="XM_028741057.1"/>
</dbReference>
<dbReference type="AlphaFoldDB" id="A0A670IPG5"/>
<dbReference type="GO" id="GO:0005576">
    <property type="term" value="C:extracellular region"/>
    <property type="evidence" value="ECO:0007669"/>
    <property type="project" value="UniProtKB-SubCell"/>
</dbReference>
<keyword evidence="3" id="KW-0964">Secreted</keyword>
<keyword evidence="7" id="KW-1185">Reference proteome</keyword>
<dbReference type="GeneTree" id="ENSGT00960000189547"/>
<evidence type="ECO:0000313" key="7">
    <source>
        <dbReference type="Proteomes" id="UP000472272"/>
    </source>
</evidence>
<dbReference type="InterPro" id="IPR008735">
    <property type="entry name" value="PSP94"/>
</dbReference>
<evidence type="ECO:0000256" key="5">
    <source>
        <dbReference type="SAM" id="SignalP"/>
    </source>
</evidence>
<dbReference type="PANTHER" id="PTHR10500">
    <property type="entry name" value="BETA-MICROSEMINOPROTEIN"/>
    <property type="match status" value="1"/>
</dbReference>
<accession>A0A670IPG5</accession>
<reference evidence="6" key="3">
    <citation type="submission" date="2025-09" db="UniProtKB">
        <authorList>
            <consortium name="Ensembl"/>
        </authorList>
    </citation>
    <scope>IDENTIFICATION</scope>
</reference>
<dbReference type="PANTHER" id="PTHR10500:SF7">
    <property type="entry name" value="BETA-MICROSEMINOPROTEIN"/>
    <property type="match status" value="1"/>
</dbReference>
<feature type="signal peptide" evidence="5">
    <location>
        <begin position="1"/>
        <end position="19"/>
    </location>
</feature>
<dbReference type="KEGG" id="pmua:114602613"/>
<reference evidence="6" key="2">
    <citation type="submission" date="2025-08" db="UniProtKB">
        <authorList>
            <consortium name="Ensembl"/>
        </authorList>
    </citation>
    <scope>IDENTIFICATION</scope>
</reference>
<proteinExistence type="inferred from homology"/>
<dbReference type="GeneID" id="114602613"/>
<comment type="similarity">
    <text evidence="2">Belongs to the beta-microseminoprotein family.</text>
</comment>
<evidence type="ECO:0000313" key="6">
    <source>
        <dbReference type="Ensembl" id="ENSPMRP00000013890.1"/>
    </source>
</evidence>
<dbReference type="OMA" id="MECCDIS"/>
<dbReference type="Ensembl" id="ENSPMRT00000014846.1">
    <property type="protein sequence ID" value="ENSPMRP00000013890.1"/>
    <property type="gene ID" value="ENSPMRG00000009305.1"/>
</dbReference>
<organism evidence="6 7">
    <name type="scientific">Podarcis muralis</name>
    <name type="common">Wall lizard</name>
    <name type="synonym">Lacerta muralis</name>
    <dbReference type="NCBI Taxonomy" id="64176"/>
    <lineage>
        <taxon>Eukaryota</taxon>
        <taxon>Metazoa</taxon>
        <taxon>Chordata</taxon>
        <taxon>Craniata</taxon>
        <taxon>Vertebrata</taxon>
        <taxon>Euteleostomi</taxon>
        <taxon>Lepidosauria</taxon>
        <taxon>Squamata</taxon>
        <taxon>Bifurcata</taxon>
        <taxon>Unidentata</taxon>
        <taxon>Episquamata</taxon>
        <taxon>Laterata</taxon>
        <taxon>Lacertibaenia</taxon>
        <taxon>Lacertidae</taxon>
        <taxon>Podarcis</taxon>
    </lineage>
</organism>
<keyword evidence="5" id="KW-0732">Signal</keyword>
<evidence type="ECO:0000256" key="2">
    <source>
        <dbReference type="ARBA" id="ARBA00010352"/>
    </source>
</evidence>
<sequence>MKILLSLTALSLTLALCQGYCMLSQHKVEIKDGQPVLPTECTDFNDGSKHPFGSKWNTAHCMECTCSESGMDCCSRYGGTAEVLGCKTVLNPNTCEYEFYKLDDPSKPCF</sequence>
<dbReference type="OrthoDB" id="6076852at2759"/>
<keyword evidence="4" id="KW-1015">Disulfide bond</keyword>
<dbReference type="Proteomes" id="UP000472272">
    <property type="component" value="Chromosome 8"/>
</dbReference>